<sequence length="221" mass="24049">MTSAADPLTPLDMQLLREFDNLSDTVLLSSALTAHLLGVAQGTLRNWRAEGKPPPFVSFGKTSPVRYRAAALRAFIHQHEFASLGHEARAQKLRKAGLALDIPVLPEGKRRSNQPTVMGFLGAISPETALNDDDVWPFVLDGLTRRPLDILTALTLDLGPPTANEAEQEAVWLTRSEYGRALIASEEQAKTLAQEAALRALGDALLAERPPAPPRPPRELL</sequence>
<evidence type="ECO:0000313" key="2">
    <source>
        <dbReference type="Proteomes" id="UP000613768"/>
    </source>
</evidence>
<name>A0AAW3ZSU9_9GAMM</name>
<dbReference type="RefSeq" id="WP_192030693.1">
    <property type="nucleotide sequence ID" value="NZ_JACYTR010000046.1"/>
</dbReference>
<evidence type="ECO:0000313" key="1">
    <source>
        <dbReference type="EMBL" id="MBD8527271.1"/>
    </source>
</evidence>
<comment type="caution">
    <text evidence="1">The sequence shown here is derived from an EMBL/GenBank/DDBJ whole genome shotgun (WGS) entry which is preliminary data.</text>
</comment>
<dbReference type="AlphaFoldDB" id="A0AAW3ZSU9"/>
<dbReference type="SUPFAM" id="SSF46955">
    <property type="entry name" value="Putative DNA-binding domain"/>
    <property type="match status" value="1"/>
</dbReference>
<accession>A0AAW3ZSU9</accession>
<gene>
    <name evidence="1" type="ORF">IFO71_16125</name>
</gene>
<reference evidence="1 2" key="1">
    <citation type="submission" date="2020-09" db="EMBL/GenBank/DDBJ databases">
        <title>Pseudoxanthomonas sp. CAU 1598 isolated from sand of Yaerae Beach.</title>
        <authorList>
            <person name="Kim W."/>
        </authorList>
    </citation>
    <scope>NUCLEOTIDE SEQUENCE [LARGE SCALE GENOMIC DNA]</scope>
    <source>
        <strain evidence="1 2">CAU 1598</strain>
    </source>
</reference>
<keyword evidence="2" id="KW-1185">Reference proteome</keyword>
<dbReference type="InterPro" id="IPR009061">
    <property type="entry name" value="DNA-bd_dom_put_sf"/>
</dbReference>
<dbReference type="EMBL" id="JACYTR010000046">
    <property type="protein sequence ID" value="MBD8527271.1"/>
    <property type="molecule type" value="Genomic_DNA"/>
</dbReference>
<protein>
    <submittedName>
        <fullName evidence="1">Helix-turn-helix domain-containing protein</fullName>
    </submittedName>
</protein>
<proteinExistence type="predicted"/>
<organism evidence="1 2">
    <name type="scientific">Pseudomarimonas arenosa</name>
    <dbReference type="NCBI Taxonomy" id="2774145"/>
    <lineage>
        <taxon>Bacteria</taxon>
        <taxon>Pseudomonadati</taxon>
        <taxon>Pseudomonadota</taxon>
        <taxon>Gammaproteobacteria</taxon>
        <taxon>Lysobacterales</taxon>
        <taxon>Lysobacteraceae</taxon>
        <taxon>Pseudomarimonas</taxon>
    </lineage>
</organism>
<dbReference type="Proteomes" id="UP000613768">
    <property type="component" value="Unassembled WGS sequence"/>
</dbReference>